<dbReference type="Gene3D" id="3.10.310.10">
    <property type="entry name" value="Diaminopimelate Epimerase, Chain A, domain 1"/>
    <property type="match status" value="2"/>
</dbReference>
<accession>A0A0G4LZF1</accession>
<name>A0A0G4LZF1_VERLO</name>
<protein>
    <submittedName>
        <fullName evidence="3">Antisense-enhancing sequence 1 like protein</fullName>
    </submittedName>
</protein>
<dbReference type="NCBIfam" id="TIGR00654">
    <property type="entry name" value="PhzF_family"/>
    <property type="match status" value="1"/>
</dbReference>
<dbReference type="SUPFAM" id="SSF54506">
    <property type="entry name" value="Diaminopimelate epimerase-like"/>
    <property type="match status" value="1"/>
</dbReference>
<dbReference type="GO" id="GO:0005737">
    <property type="term" value="C:cytoplasm"/>
    <property type="evidence" value="ECO:0007669"/>
    <property type="project" value="TreeGrafter"/>
</dbReference>
<dbReference type="OrthoDB" id="75169at2759"/>
<gene>
    <name evidence="2" type="ORF">BN1723_013972</name>
    <name evidence="3" type="ORF">HYQ45_010910</name>
</gene>
<reference evidence="3" key="3">
    <citation type="journal article" date="2021" name="Mol. Plant Pathol.">
        <title>A 20-kb lineage-specific genomic region tames virulence in pathogenic amphidiploid Verticillium longisporum.</title>
        <authorList>
            <person name="Harting R."/>
            <person name="Starke J."/>
            <person name="Kusch H."/>
            <person name="Poggeler S."/>
            <person name="Maurus I."/>
            <person name="Schluter R."/>
            <person name="Landesfeind M."/>
            <person name="Bulla I."/>
            <person name="Nowrousian M."/>
            <person name="de Jonge R."/>
            <person name="Stahlhut G."/>
            <person name="Hoff K.J."/>
            <person name="Asshauer K.P."/>
            <person name="Thurmer A."/>
            <person name="Stanke M."/>
            <person name="Daniel R."/>
            <person name="Morgenstern B."/>
            <person name="Thomma B.P.H.J."/>
            <person name="Kronstad J.W."/>
            <person name="Braus-Stromeyer S.A."/>
            <person name="Braus G.H."/>
        </authorList>
    </citation>
    <scope>NUCLEOTIDE SEQUENCE</scope>
    <source>
        <strain evidence="3">Vl32</strain>
    </source>
</reference>
<evidence type="ECO:0000313" key="2">
    <source>
        <dbReference type="EMBL" id="CRK27458.1"/>
    </source>
</evidence>
<organism evidence="2 4">
    <name type="scientific">Verticillium longisporum</name>
    <name type="common">Verticillium dahliae var. longisporum</name>
    <dbReference type="NCBI Taxonomy" id="100787"/>
    <lineage>
        <taxon>Eukaryota</taxon>
        <taxon>Fungi</taxon>
        <taxon>Dikarya</taxon>
        <taxon>Ascomycota</taxon>
        <taxon>Pezizomycotina</taxon>
        <taxon>Sordariomycetes</taxon>
        <taxon>Hypocreomycetidae</taxon>
        <taxon>Glomerellales</taxon>
        <taxon>Plectosphaerellaceae</taxon>
        <taxon>Verticillium</taxon>
    </lineage>
</organism>
<dbReference type="EMBL" id="JAEMWZ010000235">
    <property type="protein sequence ID" value="KAG7130196.1"/>
    <property type="molecule type" value="Genomic_DNA"/>
</dbReference>
<evidence type="ECO:0000256" key="1">
    <source>
        <dbReference type="PIRSR" id="PIRSR016184-1"/>
    </source>
</evidence>
<reference evidence="2" key="1">
    <citation type="submission" date="2015-05" db="EMBL/GenBank/DDBJ databases">
        <authorList>
            <person name="Wang D.B."/>
            <person name="Wang M."/>
        </authorList>
    </citation>
    <scope>NUCLEOTIDE SEQUENCE [LARGE SCALE GENOMIC DNA]</scope>
    <source>
        <strain evidence="2">VL2</strain>
    </source>
</reference>
<dbReference type="PANTHER" id="PTHR13774:SF32">
    <property type="entry name" value="ANTISENSE-ENHANCING SEQUENCE 1"/>
    <property type="match status" value="1"/>
</dbReference>
<evidence type="ECO:0000313" key="4">
    <source>
        <dbReference type="Proteomes" id="UP000045706"/>
    </source>
</evidence>
<evidence type="ECO:0000313" key="3">
    <source>
        <dbReference type="EMBL" id="KAG7130196.1"/>
    </source>
</evidence>
<dbReference type="Pfam" id="PF02567">
    <property type="entry name" value="PhzC-PhzF"/>
    <property type="match status" value="1"/>
</dbReference>
<dbReference type="PIRSF" id="PIRSF016184">
    <property type="entry name" value="PhzC_PhzF"/>
    <property type="match status" value="1"/>
</dbReference>
<dbReference type="Proteomes" id="UP000689129">
    <property type="component" value="Unassembled WGS sequence"/>
</dbReference>
<dbReference type="GO" id="GO:0016853">
    <property type="term" value="F:isomerase activity"/>
    <property type="evidence" value="ECO:0007669"/>
    <property type="project" value="TreeGrafter"/>
</dbReference>
<dbReference type="EMBL" id="CVQI01020113">
    <property type="protein sequence ID" value="CRK27458.1"/>
    <property type="molecule type" value="Genomic_DNA"/>
</dbReference>
<dbReference type="Proteomes" id="UP000045706">
    <property type="component" value="Unassembled WGS sequence"/>
</dbReference>
<sequence>MASLQFTIADIFSQTPYQGNPLAIVDTTSQVLTTTQQQLITRQFNLSETSFILPATEGKADYRLRSFLPDGREVYGAGHNILGVWWYLAESGLLNFTSANLSQTHEDGSETFLFHQELGGEVIALKIRRIKKPEQKNEYEVFLRQAPPKVHGIHPNQTLLAESFGLTEADIGFTASKSSGLLPPQVTSTSTTHHLLVPLASVEALNKAVVQKDKLLEQLALVDKRAYGLFLFTRVGANKYEARFFSPGMSGEDPATGSAAGPLSVYLHEHGELELVDGAAQIEVHQGLRVGRRCLIKVALSLEKSEGEDIRQVDLIGGGVTIAEGRISVPGESIAF</sequence>
<feature type="non-terminal residue" evidence="2">
    <location>
        <position position="336"/>
    </location>
</feature>
<feature type="active site" evidence="1">
    <location>
        <position position="48"/>
    </location>
</feature>
<dbReference type="PANTHER" id="PTHR13774">
    <property type="entry name" value="PHENAZINE BIOSYNTHESIS PROTEIN"/>
    <property type="match status" value="1"/>
</dbReference>
<reference evidence="4" key="2">
    <citation type="submission" date="2015-05" db="EMBL/GenBank/DDBJ databases">
        <authorList>
            <person name="Fogelqvist Johan"/>
        </authorList>
    </citation>
    <scope>NUCLEOTIDE SEQUENCE [LARGE SCALE GENOMIC DNA]</scope>
</reference>
<dbReference type="InterPro" id="IPR003719">
    <property type="entry name" value="Phenazine_PhzF-like"/>
</dbReference>
<proteinExistence type="predicted"/>
<dbReference type="AlphaFoldDB" id="A0A0G4LZF1"/>